<dbReference type="PROSITE" id="PS50893">
    <property type="entry name" value="ABC_TRANSPORTER_2"/>
    <property type="match status" value="1"/>
</dbReference>
<dbReference type="InterPro" id="IPR003593">
    <property type="entry name" value="AAA+_ATPase"/>
</dbReference>
<dbReference type="Proteomes" id="UP000184442">
    <property type="component" value="Unassembled WGS sequence"/>
</dbReference>
<dbReference type="PROSITE" id="PS00211">
    <property type="entry name" value="ABC_TRANSPORTER_1"/>
    <property type="match status" value="1"/>
</dbReference>
<dbReference type="GO" id="GO:0005524">
    <property type="term" value="F:ATP binding"/>
    <property type="evidence" value="ECO:0007669"/>
    <property type="project" value="UniProtKB-KW"/>
</dbReference>
<protein>
    <submittedName>
        <fullName evidence="6">Putative ABC transport system ATP-binding protein</fullName>
    </submittedName>
</protein>
<organism evidence="6 7">
    <name type="scientific">Lutispora thermophila DSM 19022</name>
    <dbReference type="NCBI Taxonomy" id="1122184"/>
    <lineage>
        <taxon>Bacteria</taxon>
        <taxon>Bacillati</taxon>
        <taxon>Bacillota</taxon>
        <taxon>Clostridia</taxon>
        <taxon>Lutisporales</taxon>
        <taxon>Lutisporaceae</taxon>
        <taxon>Lutispora</taxon>
    </lineage>
</organism>
<keyword evidence="3" id="KW-0547">Nucleotide-binding</keyword>
<dbReference type="STRING" id="1122184.SAMN02745176_03016"/>
<keyword evidence="7" id="KW-1185">Reference proteome</keyword>
<keyword evidence="4 6" id="KW-0067">ATP-binding</keyword>
<feature type="domain" description="ABC transporter" evidence="5">
    <location>
        <begin position="1"/>
        <end position="225"/>
    </location>
</feature>
<dbReference type="SMART" id="SM00382">
    <property type="entry name" value="AAA"/>
    <property type="match status" value="1"/>
</dbReference>
<dbReference type="Gene3D" id="3.40.50.300">
    <property type="entry name" value="P-loop containing nucleotide triphosphate hydrolases"/>
    <property type="match status" value="1"/>
</dbReference>
<dbReference type="GO" id="GO:0016887">
    <property type="term" value="F:ATP hydrolysis activity"/>
    <property type="evidence" value="ECO:0007669"/>
    <property type="project" value="InterPro"/>
</dbReference>
<dbReference type="InterPro" id="IPR027417">
    <property type="entry name" value="P-loop_NTPase"/>
</dbReference>
<dbReference type="InterPro" id="IPR017871">
    <property type="entry name" value="ABC_transporter-like_CS"/>
</dbReference>
<dbReference type="Pfam" id="PF00005">
    <property type="entry name" value="ABC_tran"/>
    <property type="match status" value="1"/>
</dbReference>
<evidence type="ECO:0000256" key="4">
    <source>
        <dbReference type="ARBA" id="ARBA00022840"/>
    </source>
</evidence>
<proteinExistence type="inferred from homology"/>
<name>A0A1M6HZX8_9FIRM</name>
<dbReference type="AlphaFoldDB" id="A0A1M6HZX8"/>
<dbReference type="InterPro" id="IPR003439">
    <property type="entry name" value="ABC_transporter-like_ATP-bd"/>
</dbReference>
<evidence type="ECO:0000313" key="6">
    <source>
        <dbReference type="EMBL" id="SHJ27700.1"/>
    </source>
</evidence>
<evidence type="ECO:0000256" key="3">
    <source>
        <dbReference type="ARBA" id="ARBA00022741"/>
    </source>
</evidence>
<dbReference type="PANTHER" id="PTHR42734:SF17">
    <property type="entry name" value="METAL TRANSPORT SYSTEM ATP-BINDING PROTEIN TM_0124-RELATED"/>
    <property type="match status" value="1"/>
</dbReference>
<reference evidence="6 7" key="1">
    <citation type="submission" date="2016-11" db="EMBL/GenBank/DDBJ databases">
        <authorList>
            <person name="Jaros S."/>
            <person name="Januszkiewicz K."/>
            <person name="Wedrychowicz H."/>
        </authorList>
    </citation>
    <scope>NUCLEOTIDE SEQUENCE [LARGE SCALE GENOMIC DNA]</scope>
    <source>
        <strain evidence="6 7">DSM 19022</strain>
    </source>
</reference>
<comment type="similarity">
    <text evidence="1">Belongs to the ABC transporter superfamily.</text>
</comment>
<evidence type="ECO:0000313" key="7">
    <source>
        <dbReference type="Proteomes" id="UP000184442"/>
    </source>
</evidence>
<keyword evidence="2" id="KW-0813">Transport</keyword>
<dbReference type="InterPro" id="IPR050153">
    <property type="entry name" value="Metal_Ion_Import_ABC"/>
</dbReference>
<evidence type="ECO:0000256" key="2">
    <source>
        <dbReference type="ARBA" id="ARBA00022448"/>
    </source>
</evidence>
<evidence type="ECO:0000259" key="5">
    <source>
        <dbReference type="PROSITE" id="PS50893"/>
    </source>
</evidence>
<dbReference type="PANTHER" id="PTHR42734">
    <property type="entry name" value="METAL TRANSPORT SYSTEM ATP-BINDING PROTEIN TM_0124-RELATED"/>
    <property type="match status" value="1"/>
</dbReference>
<gene>
    <name evidence="6" type="ORF">SAMN02745176_03016</name>
</gene>
<accession>A0A1M6HZX8</accession>
<dbReference type="SUPFAM" id="SSF52540">
    <property type="entry name" value="P-loop containing nucleoside triphosphate hydrolases"/>
    <property type="match status" value="1"/>
</dbReference>
<evidence type="ECO:0000256" key="1">
    <source>
        <dbReference type="ARBA" id="ARBA00005417"/>
    </source>
</evidence>
<sequence length="240" mass="26295">MHLSVEKGDFITIIGSNGAGKSTLLNIISGSIPCDEGSIILNGEEITNMPEYKISRLVGRVFQDPKMGTAPSMTVLENIALAHSKNKRYGLSWGVDKKKIPDIKEALSKLGLGLENKLDVNVGLLSGGQRQAMALLMATISNPCLLMLDEHMAALDPKTCETISELTDKIVLEKKITTLMVTHNLKQAIAMGNRLIMMHRGKIILDIKGDEKKGLTPEKLMALFRDKEKSDILSDRLMLA</sequence>
<dbReference type="EMBL" id="FQZS01000025">
    <property type="protein sequence ID" value="SHJ27700.1"/>
    <property type="molecule type" value="Genomic_DNA"/>
</dbReference>